<accession>A0A6B3VXT1</accession>
<keyword evidence="1" id="KW-0472">Membrane</keyword>
<evidence type="ECO:0000313" key="5">
    <source>
        <dbReference type="Proteomes" id="UP000472971"/>
    </source>
</evidence>
<evidence type="ECO:0000313" key="6">
    <source>
        <dbReference type="Proteomes" id="UP000570010"/>
    </source>
</evidence>
<dbReference type="RefSeq" id="WP_163241254.1">
    <property type="nucleotide sequence ID" value="NZ_CP082780.1"/>
</dbReference>
<dbReference type="EMBL" id="JACEIO010000010">
    <property type="protein sequence ID" value="MBA4536750.1"/>
    <property type="molecule type" value="Genomic_DNA"/>
</dbReference>
<name>A0A6B3VXT1_9BACI</name>
<dbReference type="Pfam" id="PF09323">
    <property type="entry name" value="DUF1980"/>
    <property type="match status" value="1"/>
</dbReference>
<feature type="domain" description="DUF1980" evidence="2">
    <location>
        <begin position="5"/>
        <end position="57"/>
    </location>
</feature>
<evidence type="ECO:0000259" key="2">
    <source>
        <dbReference type="Pfam" id="PF09323"/>
    </source>
</evidence>
<dbReference type="Proteomes" id="UP000472971">
    <property type="component" value="Unassembled WGS sequence"/>
</dbReference>
<organism evidence="4 5">
    <name type="scientific">Bacillus aquiflavi</name>
    <dbReference type="NCBI Taxonomy" id="2672567"/>
    <lineage>
        <taxon>Bacteria</taxon>
        <taxon>Bacillati</taxon>
        <taxon>Bacillota</taxon>
        <taxon>Bacilli</taxon>
        <taxon>Bacillales</taxon>
        <taxon>Bacillaceae</taxon>
        <taxon>Bacillus</taxon>
    </lineage>
</organism>
<dbReference type="AlphaFoldDB" id="A0A6B3VXT1"/>
<comment type="caution">
    <text evidence="4">The sequence shown here is derived from an EMBL/GenBank/DDBJ whole genome shotgun (WGS) entry which is preliminary data.</text>
</comment>
<keyword evidence="1" id="KW-0812">Transmembrane</keyword>
<protein>
    <submittedName>
        <fullName evidence="4">DUF1980 domain-containing protein</fullName>
    </submittedName>
</protein>
<gene>
    <name evidence="4" type="ORF">G4D64_06175</name>
    <name evidence="3" type="ORF">H1Z61_06210</name>
</gene>
<keyword evidence="5" id="KW-1185">Reference proteome</keyword>
<reference evidence="3 6" key="2">
    <citation type="submission" date="2020-07" db="EMBL/GenBank/DDBJ databases">
        <authorList>
            <person name="Feng H."/>
        </authorList>
    </citation>
    <scope>NUCLEOTIDE SEQUENCE [LARGE SCALE GENOMIC DNA]</scope>
    <source>
        <strain evidence="6">s-12</strain>
        <strain evidence="3">S-12</strain>
    </source>
</reference>
<dbReference type="EMBL" id="JAAIWN010000010">
    <property type="protein sequence ID" value="NEY81117.1"/>
    <property type="molecule type" value="Genomic_DNA"/>
</dbReference>
<evidence type="ECO:0000256" key="1">
    <source>
        <dbReference type="SAM" id="Phobius"/>
    </source>
</evidence>
<feature type="transmembrane region" description="Helical" evidence="1">
    <location>
        <begin position="26"/>
        <end position="47"/>
    </location>
</feature>
<sequence>MWNHSDGHHCCHHYDHGDSSFNIKKLISYLIIAAPLMTSFFLPAKVLDASMANKKGGMLVL</sequence>
<dbReference type="Proteomes" id="UP000570010">
    <property type="component" value="Unassembled WGS sequence"/>
</dbReference>
<evidence type="ECO:0000313" key="3">
    <source>
        <dbReference type="EMBL" id="MBA4536750.1"/>
    </source>
</evidence>
<reference evidence="4 5" key="1">
    <citation type="submission" date="2020-02" db="EMBL/GenBank/DDBJ databases">
        <title>Bacillus aquiflavi sp. nov., isolated from yellow water of strong flavor Chinese baijiu in Yibin region of China.</title>
        <authorList>
            <person name="Xie J."/>
        </authorList>
    </citation>
    <scope>NUCLEOTIDE SEQUENCE [LARGE SCALE GENOMIC DNA]</scope>
    <source>
        <strain evidence="4 5">3H-10</strain>
    </source>
</reference>
<evidence type="ECO:0000313" key="4">
    <source>
        <dbReference type="EMBL" id="NEY81117.1"/>
    </source>
</evidence>
<proteinExistence type="predicted"/>
<keyword evidence="1" id="KW-1133">Transmembrane helix</keyword>
<dbReference type="InterPro" id="IPR048493">
    <property type="entry name" value="DUF1980_N"/>
</dbReference>